<dbReference type="AlphaFoldDB" id="A0A081RPZ6"/>
<comment type="caution">
    <text evidence="1">The sequence shown here is derived from an EMBL/GenBank/DDBJ whole genome shotgun (WGS) entry which is preliminary data.</text>
</comment>
<dbReference type="Proteomes" id="UP000028059">
    <property type="component" value="Unassembled WGS sequence"/>
</dbReference>
<evidence type="ECO:0000313" key="1">
    <source>
        <dbReference type="EMBL" id="KEQ57269.1"/>
    </source>
</evidence>
<organism evidence="1 2">
    <name type="scientific">Marine Group I thaumarchaeote SCGC AAA799-N04</name>
    <dbReference type="NCBI Taxonomy" id="1502293"/>
    <lineage>
        <taxon>Archaea</taxon>
        <taxon>Nitrososphaerota</taxon>
        <taxon>Marine Group I</taxon>
    </lineage>
</organism>
<reference evidence="1 2" key="1">
    <citation type="submission" date="2014-06" db="EMBL/GenBank/DDBJ databases">
        <authorList>
            <person name="Ngugi D.K."/>
            <person name="Blom J."/>
            <person name="Alam I."/>
            <person name="Rashid M."/>
            <person name="Ba Alawi W."/>
            <person name="Zhang G."/>
            <person name="Hikmawan T."/>
            <person name="Guan Y."/>
            <person name="Antunes A."/>
            <person name="Siam R."/>
            <person name="ElDorry H."/>
            <person name="Bajic V."/>
            <person name="Stingl U."/>
        </authorList>
    </citation>
    <scope>NUCLEOTIDE SEQUENCE [LARGE SCALE GENOMIC DNA]</scope>
    <source>
        <strain evidence="1">SCGC AAA799-N04</strain>
    </source>
</reference>
<proteinExistence type="predicted"/>
<dbReference type="EMBL" id="JOKN01000002">
    <property type="protein sequence ID" value="KEQ57269.1"/>
    <property type="molecule type" value="Genomic_DNA"/>
</dbReference>
<sequence length="180" mass="20534">MTSNSKKNSTNVSCRIDKTIYDELLLDAEKKGISLNSLISSIAKHHVTWKRYADEMGFVPVTKRLIGKIFKNLDQKTIESIAHDLGGTVPRELLFMTYDNMDFENFMQILEINAMRFGSVKHTQDNGIHVLNIHHGISNEFSHFLACAHQKMADDLSLKMHITNSDKNMLCLNIEKPIID</sequence>
<protein>
    <submittedName>
        <fullName evidence="1">Uncharacterized protein</fullName>
    </submittedName>
</protein>
<evidence type="ECO:0000313" key="2">
    <source>
        <dbReference type="Proteomes" id="UP000028059"/>
    </source>
</evidence>
<name>A0A081RPZ6_9ARCH</name>
<gene>
    <name evidence="1" type="ORF">AAA799N04_00219</name>
</gene>
<accession>A0A081RPZ6</accession>
<keyword evidence="2" id="KW-1185">Reference proteome</keyword>